<comment type="similarity">
    <text evidence="2">Belongs to the outer membrane factor (OMF) (TC 1.B.17) family.</text>
</comment>
<accession>A0A345UJQ6</accession>
<keyword evidence="10" id="KW-1185">Reference proteome</keyword>
<comment type="subcellular location">
    <subcellularLocation>
        <location evidence="1">Cell outer membrane</location>
    </subcellularLocation>
</comment>
<evidence type="ECO:0000256" key="3">
    <source>
        <dbReference type="ARBA" id="ARBA00022448"/>
    </source>
</evidence>
<keyword evidence="8" id="KW-0732">Signal</keyword>
<dbReference type="SUPFAM" id="SSF56954">
    <property type="entry name" value="Outer membrane efflux proteins (OEP)"/>
    <property type="match status" value="1"/>
</dbReference>
<dbReference type="GO" id="GO:0015562">
    <property type="term" value="F:efflux transmembrane transporter activity"/>
    <property type="evidence" value="ECO:0007669"/>
    <property type="project" value="InterPro"/>
</dbReference>
<dbReference type="RefSeq" id="WP_114983973.1">
    <property type="nucleotide sequence ID" value="NZ_CP027806.1"/>
</dbReference>
<evidence type="ECO:0000256" key="8">
    <source>
        <dbReference type="SAM" id="SignalP"/>
    </source>
</evidence>
<keyword evidence="3" id="KW-0813">Transport</keyword>
<evidence type="ECO:0000256" key="7">
    <source>
        <dbReference type="ARBA" id="ARBA00023237"/>
    </source>
</evidence>
<keyword evidence="7" id="KW-0998">Cell outer membrane</keyword>
<gene>
    <name evidence="9" type="ORF">CYPRO_1452</name>
</gene>
<evidence type="ECO:0000313" key="9">
    <source>
        <dbReference type="EMBL" id="AXJ00708.1"/>
    </source>
</evidence>
<dbReference type="GO" id="GO:1990281">
    <property type="term" value="C:efflux pump complex"/>
    <property type="evidence" value="ECO:0007669"/>
    <property type="project" value="TreeGrafter"/>
</dbReference>
<dbReference type="AlphaFoldDB" id="A0A345UJQ6"/>
<sequence>MSRFSPVLTMRFGLFAACFFLVFRVMASQPALAAPAATGSGWSGTEATADTSQSAPMTLEQAFERALQHNHAIRIERLTEEQARNDISRGNAGQLPVIELSGSAELSRNNTDLELANFDDPAAGNTAITVNGAESRTFEAGVNLRYTLFDGFSGRYRFRQLQQLGSLAELSTRITIEQTLFEVAQRYFQVLEAKEQLEIERENLRSSELRLDFTRDARQFGNARQLDVLNAEVNTGNDQIRVEEARNALTEAWRALQLLLGMEISRDDQTPALHTGYEPDAGLILDTLLQSALERNVRVMLSQSELSLAEVQRQLAGTGRFPELSLQGRYGYLNQENDANQLHTLEQNGFSASVNLRYVLFNGFTTRRTIENAAIERRSREENRIQVLRSVETDVLNSWSALQTQQRALRLSEQTVSAAELQFQEAQEAARQGRVTAIELRDAQLTLLEARLQQTRIRQALRLREIELLLLSGMMDI</sequence>
<reference evidence="9 10" key="1">
    <citation type="submission" date="2018-03" db="EMBL/GenBank/DDBJ databases">
        <title>Phenotypic and genomic properties of Cyclonatronum proteinivorum gen. nov., sp. nov., a haloalkaliphilic bacteroidete from soda lakes possessing Na+-translocating rhodopsin.</title>
        <authorList>
            <person name="Toshchakov S.V."/>
            <person name="Korzhenkov A."/>
            <person name="Samarov N.I."/>
            <person name="Kublanov I.V."/>
            <person name="Muntyan M.S."/>
            <person name="Sorokin D.Y."/>
        </authorList>
    </citation>
    <scope>NUCLEOTIDE SEQUENCE [LARGE SCALE GENOMIC DNA]</scope>
    <source>
        <strain evidence="9 10">Omega</strain>
    </source>
</reference>
<evidence type="ECO:0000256" key="6">
    <source>
        <dbReference type="ARBA" id="ARBA00023136"/>
    </source>
</evidence>
<name>A0A345UJQ6_9BACT</name>
<dbReference type="Gene3D" id="1.20.1600.10">
    <property type="entry name" value="Outer membrane efflux proteins (OEP)"/>
    <property type="match status" value="1"/>
</dbReference>
<dbReference type="InterPro" id="IPR051906">
    <property type="entry name" value="TolC-like"/>
</dbReference>
<dbReference type="EMBL" id="CP027806">
    <property type="protein sequence ID" value="AXJ00708.1"/>
    <property type="molecule type" value="Genomic_DNA"/>
</dbReference>
<evidence type="ECO:0000256" key="4">
    <source>
        <dbReference type="ARBA" id="ARBA00022452"/>
    </source>
</evidence>
<evidence type="ECO:0000313" key="10">
    <source>
        <dbReference type="Proteomes" id="UP000254808"/>
    </source>
</evidence>
<dbReference type="OrthoDB" id="9771205at2"/>
<dbReference type="PANTHER" id="PTHR30026">
    <property type="entry name" value="OUTER MEMBRANE PROTEIN TOLC"/>
    <property type="match status" value="1"/>
</dbReference>
<dbReference type="KEGG" id="cprv:CYPRO_1452"/>
<feature type="signal peptide" evidence="8">
    <location>
        <begin position="1"/>
        <end position="33"/>
    </location>
</feature>
<feature type="chain" id="PRO_5016922900" evidence="8">
    <location>
        <begin position="34"/>
        <end position="477"/>
    </location>
</feature>
<dbReference type="InterPro" id="IPR003423">
    <property type="entry name" value="OMP_efflux"/>
</dbReference>
<keyword evidence="5" id="KW-0812">Transmembrane</keyword>
<evidence type="ECO:0000256" key="1">
    <source>
        <dbReference type="ARBA" id="ARBA00004442"/>
    </source>
</evidence>
<dbReference type="Proteomes" id="UP000254808">
    <property type="component" value="Chromosome"/>
</dbReference>
<evidence type="ECO:0000256" key="2">
    <source>
        <dbReference type="ARBA" id="ARBA00007613"/>
    </source>
</evidence>
<evidence type="ECO:0000256" key="5">
    <source>
        <dbReference type="ARBA" id="ARBA00022692"/>
    </source>
</evidence>
<proteinExistence type="inferred from homology"/>
<keyword evidence="6" id="KW-0472">Membrane</keyword>
<dbReference type="Pfam" id="PF02321">
    <property type="entry name" value="OEP"/>
    <property type="match status" value="2"/>
</dbReference>
<protein>
    <submittedName>
        <fullName evidence="9">Outer membrane protein TolC</fullName>
    </submittedName>
</protein>
<dbReference type="GO" id="GO:0009279">
    <property type="term" value="C:cell outer membrane"/>
    <property type="evidence" value="ECO:0007669"/>
    <property type="project" value="UniProtKB-SubCell"/>
</dbReference>
<keyword evidence="4" id="KW-1134">Transmembrane beta strand</keyword>
<dbReference type="PANTHER" id="PTHR30026:SF20">
    <property type="entry name" value="OUTER MEMBRANE PROTEIN TOLC"/>
    <property type="match status" value="1"/>
</dbReference>
<organism evidence="9 10">
    <name type="scientific">Cyclonatronum proteinivorum</name>
    <dbReference type="NCBI Taxonomy" id="1457365"/>
    <lineage>
        <taxon>Bacteria</taxon>
        <taxon>Pseudomonadati</taxon>
        <taxon>Balneolota</taxon>
        <taxon>Balneolia</taxon>
        <taxon>Balneolales</taxon>
        <taxon>Cyclonatronaceae</taxon>
        <taxon>Cyclonatronum</taxon>
    </lineage>
</organism>
<dbReference type="GO" id="GO:0015288">
    <property type="term" value="F:porin activity"/>
    <property type="evidence" value="ECO:0007669"/>
    <property type="project" value="TreeGrafter"/>
</dbReference>